<dbReference type="EMBL" id="FN648813">
    <property type="protein sequence ID" value="CBJ33766.1"/>
    <property type="molecule type" value="Genomic_DNA"/>
</dbReference>
<dbReference type="EC" id="2.7.1.172" evidence="1"/>
<dbReference type="PANTHER" id="PTHR12149:SF8">
    <property type="entry name" value="PROTEIN-RIBULOSAMINE 3-KINASE"/>
    <property type="match status" value="1"/>
</dbReference>
<dbReference type="InParanoid" id="D7G503"/>
<evidence type="ECO:0000313" key="3">
    <source>
        <dbReference type="EMBL" id="CBJ33766.1"/>
    </source>
</evidence>
<evidence type="ECO:0000256" key="2">
    <source>
        <dbReference type="ARBA" id="ARBA00048655"/>
    </source>
</evidence>
<dbReference type="eggNOG" id="KOG3021">
    <property type="taxonomic scope" value="Eukaryota"/>
</dbReference>
<evidence type="ECO:0000256" key="1">
    <source>
        <dbReference type="ARBA" id="ARBA00011961"/>
    </source>
</evidence>
<keyword evidence="4" id="KW-1185">Reference proteome</keyword>
<dbReference type="Gene3D" id="3.90.1200.10">
    <property type="match status" value="1"/>
</dbReference>
<dbReference type="GO" id="GO:0102193">
    <property type="term" value="F:protein-ribulosamine 3-kinase activity"/>
    <property type="evidence" value="ECO:0007669"/>
    <property type="project" value="UniProtKB-EC"/>
</dbReference>
<organism evidence="3 4">
    <name type="scientific">Ectocarpus siliculosus</name>
    <name type="common">Brown alga</name>
    <name type="synonym">Conferva siliculosa</name>
    <dbReference type="NCBI Taxonomy" id="2880"/>
    <lineage>
        <taxon>Eukaryota</taxon>
        <taxon>Sar</taxon>
        <taxon>Stramenopiles</taxon>
        <taxon>Ochrophyta</taxon>
        <taxon>PX clade</taxon>
        <taxon>Phaeophyceae</taxon>
        <taxon>Ectocarpales</taxon>
        <taxon>Ectocarpaceae</taxon>
        <taxon>Ectocarpus</taxon>
    </lineage>
</organism>
<accession>D7G503</accession>
<dbReference type="EMBL" id="FN649753">
    <property type="protein sequence ID" value="CBJ33766.1"/>
    <property type="molecule type" value="Genomic_DNA"/>
</dbReference>
<comment type="catalytic activity">
    <reaction evidence="2">
        <text>N(6)-D-ribulosyl-L-lysyl-[protein] + ATP = N(6)-(3-O-phospho-D-ribulosyl)-L-lysyl-[protein] + ADP + H(+)</text>
        <dbReference type="Rhea" id="RHEA:48432"/>
        <dbReference type="Rhea" id="RHEA-COMP:12103"/>
        <dbReference type="Rhea" id="RHEA-COMP:12104"/>
        <dbReference type="ChEBI" id="CHEBI:15378"/>
        <dbReference type="ChEBI" id="CHEBI:30616"/>
        <dbReference type="ChEBI" id="CHEBI:90418"/>
        <dbReference type="ChEBI" id="CHEBI:90420"/>
        <dbReference type="ChEBI" id="CHEBI:456216"/>
        <dbReference type="EC" id="2.7.1.172"/>
    </reaction>
    <physiologicalReaction direction="left-to-right" evidence="2">
        <dbReference type="Rhea" id="RHEA:48433"/>
    </physiologicalReaction>
</comment>
<dbReference type="InterPro" id="IPR016477">
    <property type="entry name" value="Fructo-/Ketosamine-3-kinase"/>
</dbReference>
<dbReference type="PANTHER" id="PTHR12149">
    <property type="entry name" value="FRUCTOSAMINE 3 KINASE-RELATED PROTEIN"/>
    <property type="match status" value="1"/>
</dbReference>
<dbReference type="OrthoDB" id="5772781at2759"/>
<proteinExistence type="predicted"/>
<protein>
    <recommendedName>
        <fullName evidence="1">protein-ribulosamine 3-kinase</fullName>
        <ecNumber evidence="1">2.7.1.172</ecNumber>
    </recommendedName>
</protein>
<dbReference type="Pfam" id="PF03881">
    <property type="entry name" value="Fructosamin_kin"/>
    <property type="match status" value="1"/>
</dbReference>
<dbReference type="InterPro" id="IPR011009">
    <property type="entry name" value="Kinase-like_dom_sf"/>
</dbReference>
<gene>
    <name evidence="3" type="ORF">Esi_0595_0010</name>
</gene>
<reference evidence="3 4" key="1">
    <citation type="journal article" date="2010" name="Nature">
        <title>The Ectocarpus genome and the independent evolution of multicellularity in brown algae.</title>
        <authorList>
            <person name="Cock J.M."/>
            <person name="Sterck L."/>
            <person name="Rouze P."/>
            <person name="Scornet D."/>
            <person name="Allen A.E."/>
            <person name="Amoutzias G."/>
            <person name="Anthouard V."/>
            <person name="Artiguenave F."/>
            <person name="Aury J.M."/>
            <person name="Badger J.H."/>
            <person name="Beszteri B."/>
            <person name="Billiau K."/>
            <person name="Bonnet E."/>
            <person name="Bothwell J.H."/>
            <person name="Bowler C."/>
            <person name="Boyen C."/>
            <person name="Brownlee C."/>
            <person name="Carrano C.J."/>
            <person name="Charrier B."/>
            <person name="Cho G.Y."/>
            <person name="Coelho S.M."/>
            <person name="Collen J."/>
            <person name="Corre E."/>
            <person name="Da Silva C."/>
            <person name="Delage L."/>
            <person name="Delaroque N."/>
            <person name="Dittami S.M."/>
            <person name="Doulbeau S."/>
            <person name="Elias M."/>
            <person name="Farnham G."/>
            <person name="Gachon C.M."/>
            <person name="Gschloessl B."/>
            <person name="Heesch S."/>
            <person name="Jabbari K."/>
            <person name="Jubin C."/>
            <person name="Kawai H."/>
            <person name="Kimura K."/>
            <person name="Kloareg B."/>
            <person name="Kupper F.C."/>
            <person name="Lang D."/>
            <person name="Le Bail A."/>
            <person name="Leblanc C."/>
            <person name="Lerouge P."/>
            <person name="Lohr M."/>
            <person name="Lopez P.J."/>
            <person name="Martens C."/>
            <person name="Maumus F."/>
            <person name="Michel G."/>
            <person name="Miranda-Saavedra D."/>
            <person name="Morales J."/>
            <person name="Moreau H."/>
            <person name="Motomura T."/>
            <person name="Nagasato C."/>
            <person name="Napoli C.A."/>
            <person name="Nelson D.R."/>
            <person name="Nyvall-Collen P."/>
            <person name="Peters A.F."/>
            <person name="Pommier C."/>
            <person name="Potin P."/>
            <person name="Poulain J."/>
            <person name="Quesneville H."/>
            <person name="Read B."/>
            <person name="Rensing S.A."/>
            <person name="Ritter A."/>
            <person name="Rousvoal S."/>
            <person name="Samanta M."/>
            <person name="Samson G."/>
            <person name="Schroeder D.C."/>
            <person name="Segurens B."/>
            <person name="Strittmatter M."/>
            <person name="Tonon T."/>
            <person name="Tregear J.W."/>
            <person name="Valentin K."/>
            <person name="von Dassow P."/>
            <person name="Yamagishi T."/>
            <person name="Van de Peer Y."/>
            <person name="Wincker P."/>
        </authorList>
    </citation>
    <scope>NUCLEOTIDE SEQUENCE [LARGE SCALE GENOMIC DNA]</scope>
    <source>
        <strain evidence="4">Ec32 / CCAP1310/4</strain>
    </source>
</reference>
<dbReference type="SUPFAM" id="SSF56112">
    <property type="entry name" value="Protein kinase-like (PK-like)"/>
    <property type="match status" value="1"/>
</dbReference>
<name>D7G503_ECTSI</name>
<dbReference type="Proteomes" id="UP000002630">
    <property type="component" value="Linkage Group LG28"/>
</dbReference>
<dbReference type="GO" id="GO:0016301">
    <property type="term" value="F:kinase activity"/>
    <property type="evidence" value="ECO:0007669"/>
    <property type="project" value="UniProtKB-KW"/>
</dbReference>
<sequence>METMSTEEQRKFGEKLARMQRTFICPNFGYFRNTWCGESLQINDWEDDWCNLFSKHRLGQQAEMILEKHRDHEVATKVEKLRMNLRERFFKDLKITPSLLHGNLWSRNWGVDHSGKPVIYDPAVYFGHYEMEMSMLTMFGSPCKGFFVKYHDLLPREEPGYQDRILLYQLYHYLNLYLQHGRDFRSPCMALVKTLLAPSIPSGSSSG</sequence>
<dbReference type="AlphaFoldDB" id="D7G503"/>
<evidence type="ECO:0000313" key="4">
    <source>
        <dbReference type="Proteomes" id="UP000002630"/>
    </source>
</evidence>